<keyword evidence="1" id="KW-0704">Schiff base</keyword>
<dbReference type="GeneID" id="92855433"/>
<dbReference type="PANTHER" id="PTHR10683">
    <property type="entry name" value="TRANSALDOLASE"/>
    <property type="match status" value="1"/>
</dbReference>
<dbReference type="Pfam" id="PF00923">
    <property type="entry name" value="TAL_FSA"/>
    <property type="match status" value="1"/>
</dbReference>
<dbReference type="InterPro" id="IPR018225">
    <property type="entry name" value="Transaldolase_AS"/>
</dbReference>
<dbReference type="Gene3D" id="3.20.20.70">
    <property type="entry name" value="Aldolase class I"/>
    <property type="match status" value="1"/>
</dbReference>
<dbReference type="InterPro" id="IPR001585">
    <property type="entry name" value="TAL/FSA"/>
</dbReference>
<proteinExistence type="predicted"/>
<sequence length="205" mass="22294">MKMLVDSANISEIESLLDSLPIDGVTTNPALIAGEKRPFKQQIKEIRRLLPDHLPLHAQIIGKDCAGMMEQAKDLHDWLDGNVWIKIPVTKEGLRAIQQLSKENFRITGTAVYTAAQAVLAAKAGAGYVAPYVNRIDNEFGDGAGTVKTIVGLFSMYGFHCKVLAASFKHKGQILSVMEAGSHEATISPALFGKLASISRYRPGY</sequence>
<name>A0ABM6LD61_9BACI</name>
<organism evidence="2 3">
    <name type="scientific">Bacillus sonorensis</name>
    <dbReference type="NCBI Taxonomy" id="119858"/>
    <lineage>
        <taxon>Bacteria</taxon>
        <taxon>Bacillati</taxon>
        <taxon>Bacillota</taxon>
        <taxon>Bacilli</taxon>
        <taxon>Bacillales</taxon>
        <taxon>Bacillaceae</taxon>
        <taxon>Bacillus</taxon>
    </lineage>
</organism>
<evidence type="ECO:0000313" key="2">
    <source>
        <dbReference type="EMBL" id="ASB87082.1"/>
    </source>
</evidence>
<keyword evidence="2" id="KW-0456">Lyase</keyword>
<dbReference type="GO" id="GO:0016829">
    <property type="term" value="F:lyase activity"/>
    <property type="evidence" value="ECO:0007669"/>
    <property type="project" value="UniProtKB-KW"/>
</dbReference>
<accession>A0ABM6LD61</accession>
<dbReference type="RefSeq" id="WP_006639344.1">
    <property type="nucleotide sequence ID" value="NZ_BORD01000001.1"/>
</dbReference>
<dbReference type="PROSITE" id="PS00958">
    <property type="entry name" value="TRANSALDOLASE_2"/>
    <property type="match status" value="1"/>
</dbReference>
<evidence type="ECO:0000313" key="3">
    <source>
        <dbReference type="Proteomes" id="UP000196877"/>
    </source>
</evidence>
<reference evidence="2 3" key="1">
    <citation type="submission" date="2017-06" db="EMBL/GenBank/DDBJ databases">
        <title>Genome sequence of Bacillus sonorensis strain SRCM101395.</title>
        <authorList>
            <person name="Cho S.H."/>
        </authorList>
    </citation>
    <scope>NUCLEOTIDE SEQUENCE [LARGE SCALE GENOMIC DNA]</scope>
    <source>
        <strain evidence="2 3">SRCM101395</strain>
    </source>
</reference>
<dbReference type="InterPro" id="IPR013785">
    <property type="entry name" value="Aldolase_TIM"/>
</dbReference>
<dbReference type="EC" id="4.1.2.-" evidence="2"/>
<dbReference type="PANTHER" id="PTHR10683:SF36">
    <property type="entry name" value="TRANSALDOLASE"/>
    <property type="match status" value="1"/>
</dbReference>
<dbReference type="EMBL" id="CP021920">
    <property type="protein sequence ID" value="ASB87082.1"/>
    <property type="molecule type" value="Genomic_DNA"/>
</dbReference>
<protein>
    <submittedName>
        <fullName evidence="2">Fructose-6-phosphate aldolase</fullName>
        <ecNumber evidence="2">4.1.2.-</ecNumber>
    </submittedName>
</protein>
<dbReference type="PROSITE" id="PS01054">
    <property type="entry name" value="TRANSALDOLASE_1"/>
    <property type="match status" value="1"/>
</dbReference>
<evidence type="ECO:0000256" key="1">
    <source>
        <dbReference type="ARBA" id="ARBA00023270"/>
    </source>
</evidence>
<keyword evidence="3" id="KW-1185">Reference proteome</keyword>
<dbReference type="SUPFAM" id="SSF51569">
    <property type="entry name" value="Aldolase"/>
    <property type="match status" value="1"/>
</dbReference>
<gene>
    <name evidence="2" type="primary">fsaB</name>
    <name evidence="2" type="ORF">S101395_00527</name>
</gene>
<dbReference type="Proteomes" id="UP000196877">
    <property type="component" value="Chromosome"/>
</dbReference>